<dbReference type="InterPro" id="IPR009030">
    <property type="entry name" value="Growth_fac_rcpt_cys_sf"/>
</dbReference>
<keyword evidence="1" id="KW-0472">Membrane</keyword>
<sequence>MNNLIIFVLSAQNCSDNFTFNSKSNSCVCEHFTNHNGTLCASSCEDFNEKIVNGKCVQKIISKQLTYTSNADCLNAFSQGSVWDGSTGCICNNAVGYAGNPSSFCTDCKRLGQMVSGNKCTVCTGNQILQGYICSECSNMIPNSDRTSCVTCSSRYGDGSIFSSSGICVCDNQNGFSGPQNGICIDCWRLNKIVSNSSCVACSGTTVFQSGSCAECPNNLVPSFDQLSCVTCASKFGEASTFSSFGVCKCTLFGFAGADNSFCVDCIRQNKQVLGTVCILCSGTMILQNGVCAECPNNLVPSVDKLSCVSCFQLYGLGSVYQQFNLCVCDNSRGFNGVNQQCESCWGQQKIISGVGCTSCVYPLIFQNGQCIQCESGLVPLQNNCVSCLTKFGAGSTHKQFEICECAPGFSGGQNQNCVDCWGSGRIVSGVGCVECGANTVFSNGECVECVNQIVFDQKCVSCPEKYFGSVYSNGICRCEAENGFFGGNNAFCVDCWRRGQYVGQSGCEKCETGLQFDLSTHSCQSLVGMVNKSGWQLWVYIICGVVLLVLVGLIIMCVRQKKMKQGQRTKKVMPLKGTIDYYTQRVK</sequence>
<protein>
    <submittedName>
        <fullName evidence="2">Cysteine-rich membrane protein 2</fullName>
    </submittedName>
    <submittedName>
        <fullName evidence="3">Cysteine-rich_membrane protein 2</fullName>
    </submittedName>
</protein>
<gene>
    <name evidence="2" type="ORF">HINF_LOCUS37819</name>
    <name evidence="3" type="ORF">HINF_LOCUS40525</name>
</gene>
<evidence type="ECO:0000256" key="1">
    <source>
        <dbReference type="SAM" id="Phobius"/>
    </source>
</evidence>
<feature type="transmembrane region" description="Helical" evidence="1">
    <location>
        <begin position="538"/>
        <end position="559"/>
    </location>
</feature>
<dbReference type="Proteomes" id="UP001642409">
    <property type="component" value="Unassembled WGS sequence"/>
</dbReference>
<keyword evidence="1" id="KW-1133">Transmembrane helix</keyword>
<keyword evidence="4" id="KW-1185">Reference proteome</keyword>
<name>A0AA86Q133_9EUKA</name>
<reference evidence="2" key="1">
    <citation type="submission" date="2023-06" db="EMBL/GenBank/DDBJ databases">
        <authorList>
            <person name="Kurt Z."/>
        </authorList>
    </citation>
    <scope>NUCLEOTIDE SEQUENCE</scope>
</reference>
<dbReference type="AlphaFoldDB" id="A0AA86Q133"/>
<comment type="caution">
    <text evidence="2">The sequence shown here is derived from an EMBL/GenBank/DDBJ whole genome shotgun (WGS) entry which is preliminary data.</text>
</comment>
<keyword evidence="1" id="KW-0812">Transmembrane</keyword>
<dbReference type="EMBL" id="CATOUU010000807">
    <property type="protein sequence ID" value="CAI9950174.1"/>
    <property type="molecule type" value="Genomic_DNA"/>
</dbReference>
<reference evidence="3 4" key="2">
    <citation type="submission" date="2024-07" db="EMBL/GenBank/DDBJ databases">
        <authorList>
            <person name="Akdeniz Z."/>
        </authorList>
    </citation>
    <scope>NUCLEOTIDE SEQUENCE [LARGE SCALE GENOMIC DNA]</scope>
</reference>
<evidence type="ECO:0000313" key="3">
    <source>
        <dbReference type="EMBL" id="CAL6044371.1"/>
    </source>
</evidence>
<proteinExistence type="predicted"/>
<accession>A0AA86Q133</accession>
<dbReference type="EMBL" id="CAXDID020000160">
    <property type="protein sequence ID" value="CAL6044371.1"/>
    <property type="molecule type" value="Genomic_DNA"/>
</dbReference>
<dbReference type="SUPFAM" id="SSF57184">
    <property type="entry name" value="Growth factor receptor domain"/>
    <property type="match status" value="2"/>
</dbReference>
<evidence type="ECO:0000313" key="4">
    <source>
        <dbReference type="Proteomes" id="UP001642409"/>
    </source>
</evidence>
<evidence type="ECO:0000313" key="2">
    <source>
        <dbReference type="EMBL" id="CAI9950174.1"/>
    </source>
</evidence>
<organism evidence="2">
    <name type="scientific">Hexamita inflata</name>
    <dbReference type="NCBI Taxonomy" id="28002"/>
    <lineage>
        <taxon>Eukaryota</taxon>
        <taxon>Metamonada</taxon>
        <taxon>Diplomonadida</taxon>
        <taxon>Hexamitidae</taxon>
        <taxon>Hexamitinae</taxon>
        <taxon>Hexamita</taxon>
    </lineage>
</organism>